<evidence type="ECO:0000256" key="4">
    <source>
        <dbReference type="ARBA" id="ARBA00022989"/>
    </source>
</evidence>
<feature type="domain" description="GtrA/DPMS transmembrane" evidence="7">
    <location>
        <begin position="10"/>
        <end position="122"/>
    </location>
</feature>
<accession>A0ABV6PSX3</accession>
<keyword evidence="4 6" id="KW-1133">Transmembrane helix</keyword>
<feature type="transmembrane region" description="Helical" evidence="6">
    <location>
        <begin position="68"/>
        <end position="90"/>
    </location>
</feature>
<evidence type="ECO:0000256" key="2">
    <source>
        <dbReference type="ARBA" id="ARBA00009399"/>
    </source>
</evidence>
<dbReference type="Pfam" id="PF04138">
    <property type="entry name" value="GtrA_DPMS_TM"/>
    <property type="match status" value="1"/>
</dbReference>
<dbReference type="EMBL" id="JBHLTN010000016">
    <property type="protein sequence ID" value="MFC0592644.1"/>
    <property type="molecule type" value="Genomic_DNA"/>
</dbReference>
<keyword evidence="5 6" id="KW-0472">Membrane</keyword>
<sequence length="124" mass="12996">MSLARTGFWFGAVGAAAAATHAAVFGLAKPWMLPELANALGFVVAFGVSFVGHRWLSFRGASTGVGQSLLRFAATAVAGFAVNEAVFSLLLRGAGWPSWLALFAAMGVAAGQTFVLGRFWAFRR</sequence>
<dbReference type="PANTHER" id="PTHR38459:SF1">
    <property type="entry name" value="PROPHAGE BACTOPRENOL-LINKED GLUCOSE TRANSLOCASE HOMOLOG"/>
    <property type="match status" value="1"/>
</dbReference>
<protein>
    <submittedName>
        <fullName evidence="8">GtrA family protein</fullName>
    </submittedName>
</protein>
<evidence type="ECO:0000259" key="7">
    <source>
        <dbReference type="Pfam" id="PF04138"/>
    </source>
</evidence>
<evidence type="ECO:0000256" key="3">
    <source>
        <dbReference type="ARBA" id="ARBA00022692"/>
    </source>
</evidence>
<dbReference type="RefSeq" id="WP_377482273.1">
    <property type="nucleotide sequence ID" value="NZ_JBHLTN010000016.1"/>
</dbReference>
<proteinExistence type="inferred from homology"/>
<comment type="subcellular location">
    <subcellularLocation>
        <location evidence="1">Membrane</location>
        <topology evidence="1">Multi-pass membrane protein</topology>
    </subcellularLocation>
</comment>
<evidence type="ECO:0000256" key="6">
    <source>
        <dbReference type="SAM" id="Phobius"/>
    </source>
</evidence>
<organism evidence="8 9">
    <name type="scientific">Ottowia pentelensis</name>
    <dbReference type="NCBI Taxonomy" id="511108"/>
    <lineage>
        <taxon>Bacteria</taxon>
        <taxon>Pseudomonadati</taxon>
        <taxon>Pseudomonadota</taxon>
        <taxon>Betaproteobacteria</taxon>
        <taxon>Burkholderiales</taxon>
        <taxon>Comamonadaceae</taxon>
        <taxon>Ottowia</taxon>
    </lineage>
</organism>
<name>A0ABV6PSX3_9BURK</name>
<keyword evidence="9" id="KW-1185">Reference proteome</keyword>
<evidence type="ECO:0000256" key="1">
    <source>
        <dbReference type="ARBA" id="ARBA00004141"/>
    </source>
</evidence>
<evidence type="ECO:0000313" key="8">
    <source>
        <dbReference type="EMBL" id="MFC0592644.1"/>
    </source>
</evidence>
<comment type="caution">
    <text evidence="8">The sequence shown here is derived from an EMBL/GenBank/DDBJ whole genome shotgun (WGS) entry which is preliminary data.</text>
</comment>
<reference evidence="8 9" key="1">
    <citation type="submission" date="2024-09" db="EMBL/GenBank/DDBJ databases">
        <authorList>
            <person name="Sun Q."/>
            <person name="Mori K."/>
        </authorList>
    </citation>
    <scope>NUCLEOTIDE SEQUENCE [LARGE SCALE GENOMIC DNA]</scope>
    <source>
        <strain evidence="8 9">NCAIM B.02336</strain>
    </source>
</reference>
<dbReference type="InterPro" id="IPR051401">
    <property type="entry name" value="GtrA_CellWall_Glycosyl"/>
</dbReference>
<evidence type="ECO:0000313" key="9">
    <source>
        <dbReference type="Proteomes" id="UP001589834"/>
    </source>
</evidence>
<dbReference type="Proteomes" id="UP001589834">
    <property type="component" value="Unassembled WGS sequence"/>
</dbReference>
<keyword evidence="3 6" id="KW-0812">Transmembrane</keyword>
<feature type="transmembrane region" description="Helical" evidence="6">
    <location>
        <begin position="96"/>
        <end position="121"/>
    </location>
</feature>
<feature type="transmembrane region" description="Helical" evidence="6">
    <location>
        <begin position="38"/>
        <end position="56"/>
    </location>
</feature>
<evidence type="ECO:0000256" key="5">
    <source>
        <dbReference type="ARBA" id="ARBA00023136"/>
    </source>
</evidence>
<comment type="similarity">
    <text evidence="2">Belongs to the GtrA family.</text>
</comment>
<dbReference type="PANTHER" id="PTHR38459">
    <property type="entry name" value="PROPHAGE BACTOPRENOL-LINKED GLUCOSE TRANSLOCASE HOMOLOG"/>
    <property type="match status" value="1"/>
</dbReference>
<dbReference type="InterPro" id="IPR007267">
    <property type="entry name" value="GtrA_DPMS_TM"/>
</dbReference>
<gene>
    <name evidence="8" type="ORF">ACFFGG_08750</name>
</gene>